<feature type="domain" description="Aldehyde oxidase/xanthine dehydrogenase first molybdopterin binding" evidence="1">
    <location>
        <begin position="4"/>
        <end position="70"/>
    </location>
</feature>
<dbReference type="SUPFAM" id="SSF56003">
    <property type="entry name" value="Molybdenum cofactor-binding domain"/>
    <property type="match status" value="1"/>
</dbReference>
<evidence type="ECO:0000313" key="3">
    <source>
        <dbReference type="Proteomes" id="UP000325598"/>
    </source>
</evidence>
<dbReference type="InterPro" id="IPR037165">
    <property type="entry name" value="AldOxase/xan_DH_Mopterin-bd_sf"/>
</dbReference>
<keyword evidence="3" id="KW-1185">Reference proteome</keyword>
<accession>A0A5J4LDC4</accession>
<evidence type="ECO:0000313" key="2">
    <source>
        <dbReference type="EMBL" id="GES30142.1"/>
    </source>
</evidence>
<dbReference type="InterPro" id="IPR008274">
    <property type="entry name" value="AldOxase/xan_DH_MoCoBD1"/>
</dbReference>
<name>A0A5J4LDC4_9ACTN</name>
<dbReference type="Gene3D" id="3.30.365.10">
    <property type="entry name" value="Aldehyde oxidase/xanthine dehydrogenase, molybdopterin binding domain"/>
    <property type="match status" value="2"/>
</dbReference>
<protein>
    <recommendedName>
        <fullName evidence="1">Aldehyde oxidase/xanthine dehydrogenase first molybdopterin binding domain-containing protein</fullName>
    </recommendedName>
</protein>
<reference evidence="2 3" key="1">
    <citation type="submission" date="2019-10" db="EMBL/GenBank/DDBJ databases">
        <title>Whole genome shotgun sequence of Streptomyces angustmyceticus NBRC 3934.</title>
        <authorList>
            <person name="Hosoyama A."/>
            <person name="Ichikawa N."/>
            <person name="Kimura A."/>
            <person name="Kitahashi Y."/>
            <person name="Komaki H."/>
            <person name="Uohara A."/>
        </authorList>
    </citation>
    <scope>NUCLEOTIDE SEQUENCE [LARGE SCALE GENOMIC DNA]</scope>
    <source>
        <strain evidence="2 3">NBRC 3934</strain>
    </source>
</reference>
<dbReference type="AlphaFoldDB" id="A0A5J4LDC4"/>
<dbReference type="EMBL" id="BLAG01000007">
    <property type="protein sequence ID" value="GES30142.1"/>
    <property type="molecule type" value="Genomic_DNA"/>
</dbReference>
<organism evidence="2 3">
    <name type="scientific">Streptomyces angustmyceticus</name>
    <dbReference type="NCBI Taxonomy" id="285578"/>
    <lineage>
        <taxon>Bacteria</taxon>
        <taxon>Bacillati</taxon>
        <taxon>Actinomycetota</taxon>
        <taxon>Actinomycetes</taxon>
        <taxon>Kitasatosporales</taxon>
        <taxon>Streptomycetaceae</taxon>
        <taxon>Streptomyces</taxon>
    </lineage>
</organism>
<sequence length="100" mass="11054">MHGEIGSVEEGFADADLVHEDTFRTQRVQHASLETHGALAWFEENGDGGERIVVRSSTQVPFLTRRALRDRVWLALEEHRAAGGVPGRPTGRHPSREGSV</sequence>
<dbReference type="Pfam" id="PF02738">
    <property type="entry name" value="MoCoBD_1"/>
    <property type="match status" value="1"/>
</dbReference>
<dbReference type="GO" id="GO:0016491">
    <property type="term" value="F:oxidoreductase activity"/>
    <property type="evidence" value="ECO:0007669"/>
    <property type="project" value="InterPro"/>
</dbReference>
<gene>
    <name evidence="2" type="ORF">San01_26290</name>
</gene>
<evidence type="ECO:0000259" key="1">
    <source>
        <dbReference type="Pfam" id="PF02738"/>
    </source>
</evidence>
<comment type="caution">
    <text evidence="2">The sequence shown here is derived from an EMBL/GenBank/DDBJ whole genome shotgun (WGS) entry which is preliminary data.</text>
</comment>
<dbReference type="Proteomes" id="UP000325598">
    <property type="component" value="Unassembled WGS sequence"/>
</dbReference>
<proteinExistence type="predicted"/>